<dbReference type="AlphaFoldDB" id="A0A1C6UFZ5"/>
<dbReference type="InterPro" id="IPR012349">
    <property type="entry name" value="Split_barrel_FMN-bd"/>
</dbReference>
<dbReference type="InterPro" id="IPR052019">
    <property type="entry name" value="F420H2_bilvrd_red/Heme_oxyg"/>
</dbReference>
<dbReference type="GO" id="GO:0070967">
    <property type="term" value="F:coenzyme F420 binding"/>
    <property type="evidence" value="ECO:0007669"/>
    <property type="project" value="TreeGrafter"/>
</dbReference>
<organism evidence="3 4">
    <name type="scientific">Micromonospora yangpuensis</name>
    <dbReference type="NCBI Taxonomy" id="683228"/>
    <lineage>
        <taxon>Bacteria</taxon>
        <taxon>Bacillati</taxon>
        <taxon>Actinomycetota</taxon>
        <taxon>Actinomycetes</taxon>
        <taxon>Micromonosporales</taxon>
        <taxon>Micromonosporaceae</taxon>
        <taxon>Micromonospora</taxon>
    </lineage>
</organism>
<evidence type="ECO:0000313" key="4">
    <source>
        <dbReference type="Proteomes" id="UP000198937"/>
    </source>
</evidence>
<dbReference type="STRING" id="683228.GA0070617_2183"/>
<dbReference type="GO" id="GO:0005829">
    <property type="term" value="C:cytosol"/>
    <property type="evidence" value="ECO:0007669"/>
    <property type="project" value="TreeGrafter"/>
</dbReference>
<dbReference type="GO" id="GO:0016627">
    <property type="term" value="F:oxidoreductase activity, acting on the CH-CH group of donors"/>
    <property type="evidence" value="ECO:0007669"/>
    <property type="project" value="TreeGrafter"/>
</dbReference>
<dbReference type="Gene3D" id="2.30.110.10">
    <property type="entry name" value="Electron Transport, Fmn-binding Protein, Chain A"/>
    <property type="match status" value="1"/>
</dbReference>
<dbReference type="OrthoDB" id="4551790at2"/>
<evidence type="ECO:0000313" key="3">
    <source>
        <dbReference type="EMBL" id="SCL52803.1"/>
    </source>
</evidence>
<name>A0A1C6UFZ5_9ACTN</name>
<accession>A0A1C6UFZ5</accession>
<feature type="domain" description="Pyridoxamine 5'-phosphate oxidase N-terminal" evidence="2">
    <location>
        <begin position="9"/>
        <end position="131"/>
    </location>
</feature>
<dbReference type="Proteomes" id="UP000198937">
    <property type="component" value="Unassembled WGS sequence"/>
</dbReference>
<dbReference type="InterPro" id="IPR019920">
    <property type="entry name" value="F420-binding_dom_put"/>
</dbReference>
<dbReference type="Pfam" id="PF01243">
    <property type="entry name" value="PNPOx_N"/>
    <property type="match status" value="1"/>
</dbReference>
<dbReference type="SUPFAM" id="SSF50475">
    <property type="entry name" value="FMN-binding split barrel"/>
    <property type="match status" value="1"/>
</dbReference>
<dbReference type="NCBIfam" id="TIGR03618">
    <property type="entry name" value="Rv1155_F420"/>
    <property type="match status" value="1"/>
</dbReference>
<sequence length="133" mass="14574">MQPINRSSTPAVTAFLAEDHLATVTTLRPDGRPHVVPVRFTWDPRAGLARVLTVASTRKARNVAAGPGGWAVLCQTVGFRWATLEGPATVSADDARVREAVRRYARRYRVLPPDPPGRVVLEIAVERVRSLNV</sequence>
<evidence type="ECO:0000256" key="1">
    <source>
        <dbReference type="ARBA" id="ARBA00023002"/>
    </source>
</evidence>
<protein>
    <submittedName>
        <fullName evidence="3">PPOX class probable F420-dependent enzyme</fullName>
    </submittedName>
</protein>
<proteinExistence type="predicted"/>
<keyword evidence="1" id="KW-0560">Oxidoreductase</keyword>
<reference evidence="4" key="1">
    <citation type="submission" date="2016-06" db="EMBL/GenBank/DDBJ databases">
        <authorList>
            <person name="Varghese N."/>
            <person name="Submissions Spin"/>
        </authorList>
    </citation>
    <scope>NUCLEOTIDE SEQUENCE [LARGE SCALE GENOMIC DNA]</scope>
    <source>
        <strain evidence="4">DSM 45577</strain>
    </source>
</reference>
<dbReference type="RefSeq" id="WP_091436043.1">
    <property type="nucleotide sequence ID" value="NZ_BMMJ01000004.1"/>
</dbReference>
<gene>
    <name evidence="3" type="ORF">GA0070617_2183</name>
</gene>
<evidence type="ECO:0000259" key="2">
    <source>
        <dbReference type="Pfam" id="PF01243"/>
    </source>
</evidence>
<dbReference type="PANTHER" id="PTHR35176">
    <property type="entry name" value="HEME OXYGENASE HI_0854-RELATED"/>
    <property type="match status" value="1"/>
</dbReference>
<dbReference type="InterPro" id="IPR011576">
    <property type="entry name" value="Pyridox_Oxase_N"/>
</dbReference>
<keyword evidence="4" id="KW-1185">Reference proteome</keyword>
<dbReference type="EMBL" id="FMIA01000002">
    <property type="protein sequence ID" value="SCL52803.1"/>
    <property type="molecule type" value="Genomic_DNA"/>
</dbReference>
<dbReference type="PANTHER" id="PTHR35176:SF6">
    <property type="entry name" value="HEME OXYGENASE HI_0854-RELATED"/>
    <property type="match status" value="1"/>
</dbReference>